<evidence type="ECO:0000256" key="1">
    <source>
        <dbReference type="ARBA" id="ARBA00001938"/>
    </source>
</evidence>
<evidence type="ECO:0000256" key="3">
    <source>
        <dbReference type="ARBA" id="ARBA00022679"/>
    </source>
</evidence>
<protein>
    <recommendedName>
        <fullName evidence="6">Dihydrolipoamide acetyltransferase component of pyruvate dehydrogenase complex</fullName>
        <ecNumber evidence="6">2.3.1.-</ecNumber>
    </recommendedName>
</protein>
<dbReference type="PANTHER" id="PTHR43178:SF5">
    <property type="entry name" value="LIPOAMIDE ACYLTRANSFERASE COMPONENT OF BRANCHED-CHAIN ALPHA-KETO ACID DEHYDROGENASE COMPLEX, MITOCHONDRIAL"/>
    <property type="match status" value="1"/>
</dbReference>
<keyword evidence="4 6" id="KW-0450">Lipoyl</keyword>
<dbReference type="Pfam" id="PF00198">
    <property type="entry name" value="2-oxoacid_dh"/>
    <property type="match status" value="1"/>
</dbReference>
<dbReference type="Gene3D" id="3.30.559.10">
    <property type="entry name" value="Chloramphenicol acetyltransferase-like domain"/>
    <property type="match status" value="1"/>
</dbReference>
<organism evidence="9 10">
    <name type="scientific">Phytohabitans flavus</name>
    <dbReference type="NCBI Taxonomy" id="1076124"/>
    <lineage>
        <taxon>Bacteria</taxon>
        <taxon>Bacillati</taxon>
        <taxon>Actinomycetota</taxon>
        <taxon>Actinomycetes</taxon>
        <taxon>Micromonosporales</taxon>
        <taxon>Micromonosporaceae</taxon>
    </lineage>
</organism>
<dbReference type="GO" id="GO:0005737">
    <property type="term" value="C:cytoplasm"/>
    <property type="evidence" value="ECO:0007669"/>
    <property type="project" value="TreeGrafter"/>
</dbReference>
<feature type="domain" description="Lipoyl-binding" evidence="7">
    <location>
        <begin position="3"/>
        <end position="78"/>
    </location>
</feature>
<dbReference type="InterPro" id="IPR003016">
    <property type="entry name" value="2-oxoA_DH_lipoyl-BS"/>
</dbReference>
<proteinExistence type="inferred from homology"/>
<keyword evidence="3 6" id="KW-0808">Transferase</keyword>
<keyword evidence="5 6" id="KW-0012">Acyltransferase</keyword>
<dbReference type="EC" id="2.3.1.-" evidence="6"/>
<evidence type="ECO:0000256" key="5">
    <source>
        <dbReference type="ARBA" id="ARBA00023315"/>
    </source>
</evidence>
<name>A0A6F8XPU7_9ACTN</name>
<dbReference type="InterPro" id="IPR001078">
    <property type="entry name" value="2-oxoacid_DH_actylTfrase"/>
</dbReference>
<evidence type="ECO:0000256" key="4">
    <source>
        <dbReference type="ARBA" id="ARBA00022823"/>
    </source>
</evidence>
<dbReference type="GO" id="GO:0031405">
    <property type="term" value="F:lipoic acid binding"/>
    <property type="evidence" value="ECO:0007669"/>
    <property type="project" value="TreeGrafter"/>
</dbReference>
<dbReference type="EMBL" id="AP022870">
    <property type="protein sequence ID" value="BCB75827.1"/>
    <property type="molecule type" value="Genomic_DNA"/>
</dbReference>
<dbReference type="InterPro" id="IPR036625">
    <property type="entry name" value="E3-bd_dom_sf"/>
</dbReference>
<comment type="cofactor">
    <cofactor evidence="1 6">
        <name>(R)-lipoate</name>
        <dbReference type="ChEBI" id="CHEBI:83088"/>
    </cofactor>
</comment>
<dbReference type="Gene3D" id="4.10.320.10">
    <property type="entry name" value="E3-binding domain"/>
    <property type="match status" value="1"/>
</dbReference>
<dbReference type="InterPro" id="IPR050743">
    <property type="entry name" value="2-oxoacid_DH_E2_comp"/>
</dbReference>
<dbReference type="PROSITE" id="PS51826">
    <property type="entry name" value="PSBD"/>
    <property type="match status" value="1"/>
</dbReference>
<dbReference type="GO" id="GO:0016407">
    <property type="term" value="F:acetyltransferase activity"/>
    <property type="evidence" value="ECO:0007669"/>
    <property type="project" value="TreeGrafter"/>
</dbReference>
<reference evidence="9 10" key="2">
    <citation type="submission" date="2020-03" db="EMBL/GenBank/DDBJ databases">
        <authorList>
            <person name="Ichikawa N."/>
            <person name="Kimura A."/>
            <person name="Kitahashi Y."/>
            <person name="Uohara A."/>
        </authorList>
    </citation>
    <scope>NUCLEOTIDE SEQUENCE [LARGE SCALE GENOMIC DNA]</scope>
    <source>
        <strain evidence="9 10">NBRC 107702</strain>
    </source>
</reference>
<dbReference type="Gene3D" id="2.40.50.100">
    <property type="match status" value="1"/>
</dbReference>
<dbReference type="InterPro" id="IPR011053">
    <property type="entry name" value="Single_hybrid_motif"/>
</dbReference>
<dbReference type="InterPro" id="IPR004167">
    <property type="entry name" value="PSBD"/>
</dbReference>
<keyword evidence="9" id="KW-0670">Pyruvate</keyword>
<sequence length="332" mass="35262">MSTRQFRLPDLGEGLTEAEVLRWLVEVGDTVAVDQPVVEVETAKASVEVPSPYGGVVVELHAAAGRTLDVGAPLISITDSSASPAGEGSGNVLVGYGTAEVRRGRRGRRRPVAALPSNGTRPLVISPIVRKLARDHHVDLTALTGTAPGGVIARRDVEQAIAAAFPPADQAVVTSPPIPVHRAGAPDQGPLPVRERVPLRGVHRAMADRLTRSHQEIPDATTWVDVDATELVETRRQALARDPEHPVGILAYIARFVVAGLARYPDLNSRVDVEAGEIVRFEGVNLGIAAQGDRGLLVPVVHDAHRRNVRELHAEITRLAKGARAGELGSAT</sequence>
<dbReference type="InterPro" id="IPR023213">
    <property type="entry name" value="CAT-like_dom_sf"/>
</dbReference>
<feature type="domain" description="Peripheral subunit-binding (PSBD)" evidence="8">
    <location>
        <begin position="124"/>
        <end position="161"/>
    </location>
</feature>
<evidence type="ECO:0000313" key="10">
    <source>
        <dbReference type="Proteomes" id="UP000502508"/>
    </source>
</evidence>
<dbReference type="Pfam" id="PF00364">
    <property type="entry name" value="Biotin_lipoyl"/>
    <property type="match status" value="1"/>
</dbReference>
<reference evidence="9 10" key="1">
    <citation type="submission" date="2020-03" db="EMBL/GenBank/DDBJ databases">
        <title>Whole genome shotgun sequence of Phytohabitans flavus NBRC 107702.</title>
        <authorList>
            <person name="Komaki H."/>
            <person name="Tamura T."/>
        </authorList>
    </citation>
    <scope>NUCLEOTIDE SEQUENCE [LARGE SCALE GENOMIC DNA]</scope>
    <source>
        <strain evidence="9 10">NBRC 107702</strain>
    </source>
</reference>
<keyword evidence="10" id="KW-1185">Reference proteome</keyword>
<dbReference type="AlphaFoldDB" id="A0A6F8XPU7"/>
<dbReference type="SUPFAM" id="SSF51230">
    <property type="entry name" value="Single hybrid motif"/>
    <property type="match status" value="1"/>
</dbReference>
<accession>A0A6F8XPU7</accession>
<dbReference type="PANTHER" id="PTHR43178">
    <property type="entry name" value="DIHYDROLIPOAMIDE ACETYLTRANSFERASE COMPONENT OF PYRUVATE DEHYDROGENASE COMPLEX"/>
    <property type="match status" value="1"/>
</dbReference>
<dbReference type="CDD" id="cd06849">
    <property type="entry name" value="lipoyl_domain"/>
    <property type="match status" value="1"/>
</dbReference>
<evidence type="ECO:0000259" key="7">
    <source>
        <dbReference type="PROSITE" id="PS50968"/>
    </source>
</evidence>
<dbReference type="Pfam" id="PF02817">
    <property type="entry name" value="E3_binding"/>
    <property type="match status" value="1"/>
</dbReference>
<gene>
    <name evidence="9" type="ORF">Pflav_022370</name>
</gene>
<dbReference type="PROSITE" id="PS00189">
    <property type="entry name" value="LIPOYL"/>
    <property type="match status" value="1"/>
</dbReference>
<dbReference type="SUPFAM" id="SSF47005">
    <property type="entry name" value="Peripheral subunit-binding domain of 2-oxo acid dehydrogenase complex"/>
    <property type="match status" value="1"/>
</dbReference>
<evidence type="ECO:0000259" key="8">
    <source>
        <dbReference type="PROSITE" id="PS51826"/>
    </source>
</evidence>
<evidence type="ECO:0000313" key="9">
    <source>
        <dbReference type="EMBL" id="BCB75827.1"/>
    </source>
</evidence>
<dbReference type="PROSITE" id="PS50968">
    <property type="entry name" value="BIOTINYL_LIPOYL"/>
    <property type="match status" value="1"/>
</dbReference>
<evidence type="ECO:0000256" key="6">
    <source>
        <dbReference type="RuleBase" id="RU003423"/>
    </source>
</evidence>
<dbReference type="KEGG" id="pfla:Pflav_022370"/>
<dbReference type="InterPro" id="IPR000089">
    <property type="entry name" value="Biotin_lipoyl"/>
</dbReference>
<evidence type="ECO:0000256" key="2">
    <source>
        <dbReference type="ARBA" id="ARBA00007317"/>
    </source>
</evidence>
<comment type="similarity">
    <text evidence="2 6">Belongs to the 2-oxoacid dehydrogenase family.</text>
</comment>
<dbReference type="SUPFAM" id="SSF52777">
    <property type="entry name" value="CoA-dependent acyltransferases"/>
    <property type="match status" value="1"/>
</dbReference>
<dbReference type="Proteomes" id="UP000502508">
    <property type="component" value="Chromosome"/>
</dbReference>